<dbReference type="AlphaFoldDB" id="A0A852VKE8"/>
<feature type="domain" description="TonB-dependent transporter Oar-like beta-barrel" evidence="6">
    <location>
        <begin position="358"/>
        <end position="661"/>
    </location>
</feature>
<keyword evidence="3" id="KW-0998">Cell outer membrane</keyword>
<feature type="chain" id="PRO_5032410041" description="TonB-dependent transporter Oar-like beta-barrel domain-containing protein" evidence="5">
    <location>
        <begin position="32"/>
        <end position="1164"/>
    </location>
</feature>
<feature type="signal peptide" evidence="5">
    <location>
        <begin position="1"/>
        <end position="31"/>
    </location>
</feature>
<dbReference type="Gene3D" id="2.60.40.1120">
    <property type="entry name" value="Carboxypeptidase-like, regulatory domain"/>
    <property type="match status" value="1"/>
</dbReference>
<feature type="compositionally biased region" description="Gly residues" evidence="4">
    <location>
        <begin position="183"/>
        <end position="199"/>
    </location>
</feature>
<evidence type="ECO:0000256" key="3">
    <source>
        <dbReference type="ARBA" id="ARBA00023237"/>
    </source>
</evidence>
<feature type="domain" description="TonB-dependent transporter Oar-like beta-barrel" evidence="6">
    <location>
        <begin position="678"/>
        <end position="1100"/>
    </location>
</feature>
<comment type="subcellular location">
    <subcellularLocation>
        <location evidence="1">Cell outer membrane</location>
    </subcellularLocation>
</comment>
<accession>A0A852VKE8</accession>
<sequence>MRSTRLFGTLLAALFFCAIGSLTSISPIAYAQETTGGLQGTVKDASGAVIAGAVVSVSTPSLAGGKTTQTDSHGNYRFTNLPPGTYVVTVMFKGFSELKRDGLVIEVGHLPNLDLTLSAGGENTIVEVSSTAPVIDVTSTTTQTNITSDAIADVPHGRSFQSVIQFAPSARNEPLQGNTVSGNGTGGTSPGNGSNGGSVGYSVAGGADSENSYLVEGQETGDVIGGYSHTNVPFDFIQEMQVKTSGVESEYRGSLGGTVNVIMKKGSNNWHGSVLLLFENSAMDGSPVASSRYDPTSSTTTLANGAILDAGYQQYQPKKDRIYDFSPGFTVGGPIWRDRVFFFASFNPEFRNVGRKVNFSGETLPFSQNTQTYYTTARVDATVTQRLRVFASWLYQGQRQAGESLPFADSVNGLFNVSSANDPSAYAHSLGYAAPNITTNFGGDYTINKSLVSTTRFGYFFQNYHDFGYPTGGNVYYFEAAGTPASGAVDVNGNPLPTGLQQTLGFQSQAYSTNFTHHNAEKHTQFDQAFAWFKSGWGGSHSFKFGYQLNRESNDIFQGFNAPFVQVWPGQPYSFGGTQGSTACAALVAANGPQYGAYGSDGSLTGCQGQYGYETIQDAGTGGKATSVNHAFFAQDAWQIGHGLTVSGGIRLEKEFLPAENQPVGGISHPINFGWGDKLAPRIGAAWDVFKDGKMKVFGEYGVFNDVMKLNLAISSFGGAYWNNCAYAMSNPDYTALSVTPDASGRYCPTAGGPALVTGGAPPSGFTFLENQNFRANPTTCSTCTVTEEGTAPGLKPYKQHESAFGVDYQLRNSLALEVRWDRRRLDHVIEDSALFNAATGGETFVVVNPGQGVDATFNSFYNFLYGVPPPPCSGDGCAPNGTIPAARSYDGVEFRLTKSISQHWFGMFSYTYSNLRGNYSGLTSSDVGDGGGGRNAPNNSRSFDEPFFQWSSHGVSSSGPLQTDRPNVAKGYAYYDLPWGGSGWLHRNTTDIGIFQVLYQGSPVTSYLDVGYAFPGGFPTFIEGRGKWVDVAQDPTSGAITTGNAYSRRTPAYTQSDLNFKHTYHIKEAQALSFDATFSNVLNQRAVTAYNSQIDTNYTPSFITPNGQNFYHAVGQSAYAAYMRPYDYKSLLTTDNVTINSQYGKPYLFQSARTIRLQLHYTF</sequence>
<gene>
    <name evidence="7" type="ORF">HDF08_004229</name>
</gene>
<dbReference type="SUPFAM" id="SSF49452">
    <property type="entry name" value="Starch-binding domain-like"/>
    <property type="match status" value="1"/>
</dbReference>
<dbReference type="EMBL" id="JACCCU010000003">
    <property type="protein sequence ID" value="NYF92110.1"/>
    <property type="molecule type" value="Genomic_DNA"/>
</dbReference>
<evidence type="ECO:0000256" key="2">
    <source>
        <dbReference type="ARBA" id="ARBA00023136"/>
    </source>
</evidence>
<name>A0A852VKE8_9BACT</name>
<evidence type="ECO:0000313" key="8">
    <source>
        <dbReference type="Proteomes" id="UP000564385"/>
    </source>
</evidence>
<evidence type="ECO:0000256" key="5">
    <source>
        <dbReference type="SAM" id="SignalP"/>
    </source>
</evidence>
<dbReference type="GO" id="GO:0009279">
    <property type="term" value="C:cell outer membrane"/>
    <property type="evidence" value="ECO:0007669"/>
    <property type="project" value="UniProtKB-SubCell"/>
</dbReference>
<evidence type="ECO:0000256" key="4">
    <source>
        <dbReference type="SAM" id="MobiDB-lite"/>
    </source>
</evidence>
<dbReference type="Proteomes" id="UP000564385">
    <property type="component" value="Unassembled WGS sequence"/>
</dbReference>
<evidence type="ECO:0000313" key="7">
    <source>
        <dbReference type="EMBL" id="NYF92110.1"/>
    </source>
</evidence>
<dbReference type="Pfam" id="PF13620">
    <property type="entry name" value="CarboxypepD_reg"/>
    <property type="match status" value="1"/>
</dbReference>
<reference evidence="7 8" key="1">
    <citation type="submission" date="2020-07" db="EMBL/GenBank/DDBJ databases">
        <title>Genomic Encyclopedia of Type Strains, Phase IV (KMG-V): Genome sequencing to study the core and pangenomes of soil and plant-associated prokaryotes.</title>
        <authorList>
            <person name="Whitman W."/>
        </authorList>
    </citation>
    <scope>NUCLEOTIDE SEQUENCE [LARGE SCALE GENOMIC DNA]</scope>
    <source>
        <strain evidence="7 8">M8UP22</strain>
    </source>
</reference>
<dbReference type="InterPro" id="IPR013784">
    <property type="entry name" value="Carb-bd-like_fold"/>
</dbReference>
<organism evidence="7 8">
    <name type="scientific">Tunturiibacter lichenicola</name>
    <dbReference type="NCBI Taxonomy" id="2051959"/>
    <lineage>
        <taxon>Bacteria</taxon>
        <taxon>Pseudomonadati</taxon>
        <taxon>Acidobacteriota</taxon>
        <taxon>Terriglobia</taxon>
        <taxon>Terriglobales</taxon>
        <taxon>Acidobacteriaceae</taxon>
        <taxon>Tunturiibacter</taxon>
    </lineage>
</organism>
<dbReference type="GO" id="GO:0030246">
    <property type="term" value="F:carbohydrate binding"/>
    <property type="evidence" value="ECO:0007669"/>
    <property type="project" value="InterPro"/>
</dbReference>
<keyword evidence="2" id="KW-0472">Membrane</keyword>
<proteinExistence type="predicted"/>
<dbReference type="InterPro" id="IPR057601">
    <property type="entry name" value="Oar-like_b-barrel"/>
</dbReference>
<dbReference type="SUPFAM" id="SSF56935">
    <property type="entry name" value="Porins"/>
    <property type="match status" value="1"/>
</dbReference>
<keyword evidence="5" id="KW-0732">Signal</keyword>
<dbReference type="Pfam" id="PF25183">
    <property type="entry name" value="OMP_b-brl_4"/>
    <property type="match status" value="2"/>
</dbReference>
<comment type="caution">
    <text evidence="7">The sequence shown here is derived from an EMBL/GenBank/DDBJ whole genome shotgun (WGS) entry which is preliminary data.</text>
</comment>
<feature type="region of interest" description="Disordered" evidence="4">
    <location>
        <begin position="171"/>
        <end position="202"/>
    </location>
</feature>
<evidence type="ECO:0000256" key="1">
    <source>
        <dbReference type="ARBA" id="ARBA00004442"/>
    </source>
</evidence>
<protein>
    <recommendedName>
        <fullName evidence="6">TonB-dependent transporter Oar-like beta-barrel domain-containing protein</fullName>
    </recommendedName>
</protein>
<dbReference type="Gene3D" id="2.40.170.20">
    <property type="entry name" value="TonB-dependent receptor, beta-barrel domain"/>
    <property type="match status" value="1"/>
</dbReference>
<dbReference type="InterPro" id="IPR036942">
    <property type="entry name" value="Beta-barrel_TonB_sf"/>
</dbReference>
<evidence type="ECO:0000259" key="6">
    <source>
        <dbReference type="Pfam" id="PF25183"/>
    </source>
</evidence>